<protein>
    <submittedName>
        <fullName evidence="2">Uncharacterized protein</fullName>
    </submittedName>
</protein>
<accession>A0A8J6JCW4</accession>
<evidence type="ECO:0000313" key="3">
    <source>
        <dbReference type="Proteomes" id="UP000661435"/>
    </source>
</evidence>
<reference evidence="2" key="1">
    <citation type="submission" date="2020-08" db="EMBL/GenBank/DDBJ databases">
        <title>Genome public.</title>
        <authorList>
            <person name="Liu C."/>
            <person name="Sun Q."/>
        </authorList>
    </citation>
    <scope>NUCLEOTIDE SEQUENCE</scope>
    <source>
        <strain evidence="2">NSJ-51</strain>
    </source>
</reference>
<keyword evidence="1" id="KW-0472">Membrane</keyword>
<evidence type="ECO:0000256" key="1">
    <source>
        <dbReference type="SAM" id="Phobius"/>
    </source>
</evidence>
<dbReference type="EMBL" id="JACOPP010000003">
    <property type="protein sequence ID" value="MBC5732894.1"/>
    <property type="molecule type" value="Genomic_DNA"/>
</dbReference>
<organism evidence="2 3">
    <name type="scientific">Lawsonibacter hominis</name>
    <dbReference type="NCBI Taxonomy" id="2763053"/>
    <lineage>
        <taxon>Bacteria</taxon>
        <taxon>Bacillati</taxon>
        <taxon>Bacillota</taxon>
        <taxon>Clostridia</taxon>
        <taxon>Eubacteriales</taxon>
        <taxon>Oscillospiraceae</taxon>
        <taxon>Lawsonibacter</taxon>
    </lineage>
</organism>
<dbReference type="RefSeq" id="WP_186906791.1">
    <property type="nucleotide sequence ID" value="NZ_JACOPP010000003.1"/>
</dbReference>
<gene>
    <name evidence="2" type="ORF">H8S57_04005</name>
</gene>
<feature type="transmembrane region" description="Helical" evidence="1">
    <location>
        <begin position="7"/>
        <end position="29"/>
    </location>
</feature>
<comment type="caution">
    <text evidence="2">The sequence shown here is derived from an EMBL/GenBank/DDBJ whole genome shotgun (WGS) entry which is preliminary data.</text>
</comment>
<proteinExistence type="predicted"/>
<sequence>MKKFFCGVVKFFTILTILAALAYTVVLYWDKIVDFVDRVKGLLAEKKLCCCHDETDDYADWDE</sequence>
<keyword evidence="1" id="KW-1133">Transmembrane helix</keyword>
<name>A0A8J6JCW4_9FIRM</name>
<keyword evidence="3" id="KW-1185">Reference proteome</keyword>
<dbReference type="AlphaFoldDB" id="A0A8J6JCW4"/>
<evidence type="ECO:0000313" key="2">
    <source>
        <dbReference type="EMBL" id="MBC5732894.1"/>
    </source>
</evidence>
<keyword evidence="1" id="KW-0812">Transmembrane</keyword>
<dbReference type="Proteomes" id="UP000661435">
    <property type="component" value="Unassembled WGS sequence"/>
</dbReference>